<dbReference type="Pfam" id="PF12661">
    <property type="entry name" value="hEGF"/>
    <property type="match status" value="3"/>
</dbReference>
<dbReference type="InterPro" id="IPR000152">
    <property type="entry name" value="EGF-type_Asp/Asn_hydroxyl_site"/>
</dbReference>
<dbReference type="InterPro" id="IPR018097">
    <property type="entry name" value="EGF_Ca-bd_CS"/>
</dbReference>
<evidence type="ECO:0000256" key="5">
    <source>
        <dbReference type="ARBA" id="ARBA00023180"/>
    </source>
</evidence>
<feature type="disulfide bond" evidence="6">
    <location>
        <begin position="331"/>
        <end position="340"/>
    </location>
</feature>
<feature type="disulfide bond" evidence="6">
    <location>
        <begin position="567"/>
        <end position="576"/>
    </location>
</feature>
<feature type="domain" description="EGF-like" evidence="9">
    <location>
        <begin position="579"/>
        <end position="615"/>
    </location>
</feature>
<keyword evidence="3" id="KW-0677">Repeat</keyword>
<feature type="domain" description="EGF-like" evidence="9">
    <location>
        <begin position="299"/>
        <end position="341"/>
    </location>
</feature>
<proteinExistence type="predicted"/>
<feature type="domain" description="EGF-like" evidence="9">
    <location>
        <begin position="461"/>
        <end position="496"/>
    </location>
</feature>
<evidence type="ECO:0000313" key="10">
    <source>
        <dbReference type="EMBL" id="CAH3105593.1"/>
    </source>
</evidence>
<protein>
    <recommendedName>
        <fullName evidence="9">EGF-like domain-containing protein</fullName>
    </recommendedName>
</protein>
<dbReference type="InterPro" id="IPR009030">
    <property type="entry name" value="Growth_fac_rcpt_cys_sf"/>
</dbReference>
<dbReference type="InterPro" id="IPR001881">
    <property type="entry name" value="EGF-like_Ca-bd_dom"/>
</dbReference>
<feature type="disulfide bond" evidence="6">
    <location>
        <begin position="94"/>
        <end position="103"/>
    </location>
</feature>
<organism evidence="10 11">
    <name type="scientific">Porites lobata</name>
    <dbReference type="NCBI Taxonomy" id="104759"/>
    <lineage>
        <taxon>Eukaryota</taxon>
        <taxon>Metazoa</taxon>
        <taxon>Cnidaria</taxon>
        <taxon>Anthozoa</taxon>
        <taxon>Hexacorallia</taxon>
        <taxon>Scleractinia</taxon>
        <taxon>Fungiina</taxon>
        <taxon>Poritidae</taxon>
        <taxon>Porites</taxon>
    </lineage>
</organism>
<feature type="disulfide bond" evidence="6">
    <location>
        <begin position="411"/>
        <end position="420"/>
    </location>
</feature>
<dbReference type="Gene3D" id="2.10.25.10">
    <property type="entry name" value="Laminin"/>
    <property type="match status" value="10"/>
</dbReference>
<feature type="disulfide bond" evidence="6">
    <location>
        <begin position="312"/>
        <end position="329"/>
    </location>
</feature>
<dbReference type="PROSITE" id="PS00022">
    <property type="entry name" value="EGF_1"/>
    <property type="match status" value="11"/>
</dbReference>
<dbReference type="InterPro" id="IPR013032">
    <property type="entry name" value="EGF-like_CS"/>
</dbReference>
<feature type="disulfide bond" evidence="6">
    <location>
        <begin position="56"/>
        <end position="65"/>
    </location>
</feature>
<feature type="domain" description="EGF-like" evidence="9">
    <location>
        <begin position="498"/>
        <end position="538"/>
    </location>
</feature>
<keyword evidence="1 6" id="KW-0245">EGF-like domain</keyword>
<keyword evidence="5" id="KW-0325">Glycoprotein</keyword>
<feature type="disulfide bond" evidence="6">
    <location>
        <begin position="486"/>
        <end position="495"/>
    </location>
</feature>
<feature type="disulfide bond" evidence="6">
    <location>
        <begin position="373"/>
        <end position="382"/>
    </location>
</feature>
<evidence type="ECO:0000259" key="9">
    <source>
        <dbReference type="PROSITE" id="PS50026"/>
    </source>
</evidence>
<evidence type="ECO:0000256" key="6">
    <source>
        <dbReference type="PROSITE-ProRule" id="PRU00076"/>
    </source>
</evidence>
<feature type="domain" description="EGF-like" evidence="9">
    <location>
        <begin position="385"/>
        <end position="421"/>
    </location>
</feature>
<dbReference type="SUPFAM" id="SSF57196">
    <property type="entry name" value="EGF/Laminin"/>
    <property type="match status" value="7"/>
</dbReference>
<sequence>MSLRLICWLFWCLVVHFVFISESEAALGVSADPCSPDPCWNGGVCAANGSAFICNCQHGFSGQKCQLRSTDCPVNSCVNGICRLDKAGAPQCFCTPGFAGKLCDINQDECASSPCKNGALCVDEVNGYKCVCKDDTYGHHCEIHQSEIQQCIARCDQEPCWRNYSFSVPVLWGYEESICSTKHSCFGGENDTEANVYDTFVEVQLMPLQIQVGDTLNFTADEEIVAYAGGFVPHHVVAADGAKAFLGCNESNGIPLVHKPTNSVVVDVDVLKLGINYFIANIDSTFRCDFGLRLNVSVKENNCKAPSSSEICSSRGQCTTNFTTPQYRCKCCGGFRGEFCEKVDYCFSKPCKNNATCQNMEGSADGTTHVCICLPGYEGRDCSRVTDMCVSVPCMNGGRCVPMVNNFTCHCPRGFTGRNCEVNINECASLPCMNGGTCLDGIGEFSCSCPMGFTGSHCEVDIDECSSSPCVHGTCIDQVNSFKCQCSPGYYGIKCDYNLDECLSSKGSNPCHNGGRCIDGVNSYQCDCGPGFKGTHCEIDIDLCKEPNMCVNSVSCTDKGQSVECVCQAGFTGYNCAVNINDCLSHPCMNGGTCRDKVNDFECICQEGFGGKTCEDMAGTIPSETFHQQLSLKLMTEDCKLLLAQGAVAVSRISQGVTSSIAEACNCSYSVANIVDGSVLLQCRDSISAEVSMEIKPVKGHSVNQLICQFHNLLIEHKNVIDLGYNTFAVRVLSDLSSCGHLKQQESVVNSDVKEYDGVSSSRNLAVTVSLVCAAVGLIAAAVVVCLKCRRARPPIKRHSSKGENQMIEDLSADLLSAVAPTPKSMYRTSGGYHNVAFSGRFNPENPVKSRKV</sequence>
<dbReference type="InterPro" id="IPR000742">
    <property type="entry name" value="EGF"/>
</dbReference>
<dbReference type="PROSITE" id="PS01187">
    <property type="entry name" value="EGF_CA"/>
    <property type="match status" value="4"/>
</dbReference>
<evidence type="ECO:0000256" key="8">
    <source>
        <dbReference type="SAM" id="SignalP"/>
    </source>
</evidence>
<dbReference type="PROSITE" id="PS01186">
    <property type="entry name" value="EGF_2"/>
    <property type="match status" value="10"/>
</dbReference>
<dbReference type="PANTHER" id="PTHR45836">
    <property type="entry name" value="SLIT HOMOLOG"/>
    <property type="match status" value="1"/>
</dbReference>
<dbReference type="SMART" id="SM00179">
    <property type="entry name" value="EGF_CA"/>
    <property type="match status" value="10"/>
</dbReference>
<dbReference type="InterPro" id="IPR051355">
    <property type="entry name" value="Notch/Slit_guidance"/>
</dbReference>
<accession>A0ABN8NIY7</accession>
<feature type="disulfide bond" evidence="6">
    <location>
        <begin position="528"/>
        <end position="537"/>
    </location>
</feature>
<dbReference type="PRINTS" id="PR00010">
    <property type="entry name" value="EGFBLOOD"/>
</dbReference>
<feature type="signal peptide" evidence="8">
    <location>
        <begin position="1"/>
        <end position="25"/>
    </location>
</feature>
<dbReference type="PROSITE" id="PS00010">
    <property type="entry name" value="ASX_HYDROXYL"/>
    <property type="match status" value="5"/>
</dbReference>
<keyword evidence="7" id="KW-1133">Transmembrane helix</keyword>
<feature type="disulfide bond" evidence="6">
    <location>
        <begin position="132"/>
        <end position="141"/>
    </location>
</feature>
<feature type="domain" description="EGF-like" evidence="9">
    <location>
        <begin position="540"/>
        <end position="577"/>
    </location>
</feature>
<feature type="chain" id="PRO_5045596055" description="EGF-like domain-containing protein" evidence="8">
    <location>
        <begin position="26"/>
        <end position="853"/>
    </location>
</feature>
<dbReference type="CDD" id="cd00054">
    <property type="entry name" value="EGF_CA"/>
    <property type="match status" value="8"/>
</dbReference>
<evidence type="ECO:0000256" key="1">
    <source>
        <dbReference type="ARBA" id="ARBA00022536"/>
    </source>
</evidence>
<feature type="disulfide bond" evidence="6">
    <location>
        <begin position="605"/>
        <end position="614"/>
    </location>
</feature>
<keyword evidence="4 6" id="KW-1015">Disulfide bond</keyword>
<feature type="transmembrane region" description="Helical" evidence="7">
    <location>
        <begin position="765"/>
        <end position="787"/>
    </location>
</feature>
<feature type="domain" description="EGF-like" evidence="9">
    <location>
        <begin position="342"/>
        <end position="383"/>
    </location>
</feature>
<keyword evidence="11" id="KW-1185">Reference proteome</keyword>
<gene>
    <name evidence="10" type="ORF">PLOB_00013766</name>
</gene>
<feature type="disulfide bond" evidence="6">
    <location>
        <begin position="465"/>
        <end position="475"/>
    </location>
</feature>
<feature type="domain" description="EGF-like" evidence="9">
    <location>
        <begin position="30"/>
        <end position="66"/>
    </location>
</feature>
<reference evidence="10 11" key="1">
    <citation type="submission" date="2022-05" db="EMBL/GenBank/DDBJ databases">
        <authorList>
            <consortium name="Genoscope - CEA"/>
            <person name="William W."/>
        </authorList>
    </citation>
    <scope>NUCLEOTIDE SEQUENCE [LARGE SCALE GENOMIC DNA]</scope>
</reference>
<evidence type="ECO:0000256" key="7">
    <source>
        <dbReference type="SAM" id="Phobius"/>
    </source>
</evidence>
<dbReference type="SMART" id="SM00181">
    <property type="entry name" value="EGF"/>
    <property type="match status" value="11"/>
</dbReference>
<feature type="disulfide bond" evidence="6">
    <location>
        <begin position="72"/>
        <end position="82"/>
    </location>
</feature>
<keyword evidence="7" id="KW-0472">Membrane</keyword>
<dbReference type="Proteomes" id="UP001159405">
    <property type="component" value="Unassembled WGS sequence"/>
</dbReference>
<dbReference type="PROSITE" id="PS50026">
    <property type="entry name" value="EGF_3"/>
    <property type="match status" value="11"/>
</dbReference>
<evidence type="ECO:0000256" key="2">
    <source>
        <dbReference type="ARBA" id="ARBA00022729"/>
    </source>
</evidence>
<keyword evidence="7" id="KW-0812">Transmembrane</keyword>
<name>A0ABN8NIY7_9CNID</name>
<dbReference type="Pfam" id="PF00008">
    <property type="entry name" value="EGF"/>
    <property type="match status" value="5"/>
</dbReference>
<feature type="domain" description="EGF-like" evidence="9">
    <location>
        <begin position="68"/>
        <end position="104"/>
    </location>
</feature>
<comment type="caution">
    <text evidence="6">Lacks conserved residue(s) required for the propagation of feature annotation.</text>
</comment>
<feature type="domain" description="EGF-like" evidence="9">
    <location>
        <begin position="106"/>
        <end position="142"/>
    </location>
</feature>
<dbReference type="SUPFAM" id="SSF57184">
    <property type="entry name" value="Growth factor receptor domain"/>
    <property type="match status" value="1"/>
</dbReference>
<feature type="disulfide bond" evidence="6">
    <location>
        <begin position="449"/>
        <end position="458"/>
    </location>
</feature>
<dbReference type="PANTHER" id="PTHR45836:SF23">
    <property type="entry name" value="NEUROGENIC LOCUS NOTCH HOMOLOG PROTEIN 1"/>
    <property type="match status" value="1"/>
</dbReference>
<dbReference type="EMBL" id="CALNXK010000018">
    <property type="protein sequence ID" value="CAH3105593.1"/>
    <property type="molecule type" value="Genomic_DNA"/>
</dbReference>
<evidence type="ECO:0000256" key="3">
    <source>
        <dbReference type="ARBA" id="ARBA00022737"/>
    </source>
</evidence>
<evidence type="ECO:0000313" key="11">
    <source>
        <dbReference type="Proteomes" id="UP001159405"/>
    </source>
</evidence>
<keyword evidence="2 8" id="KW-0732">Signal</keyword>
<comment type="caution">
    <text evidence="10">The sequence shown here is derived from an EMBL/GenBank/DDBJ whole genome shotgun (WGS) entry which is preliminary data.</text>
</comment>
<feature type="domain" description="EGF-like" evidence="9">
    <location>
        <begin position="423"/>
        <end position="459"/>
    </location>
</feature>
<evidence type="ECO:0000256" key="4">
    <source>
        <dbReference type="ARBA" id="ARBA00023157"/>
    </source>
</evidence>